<keyword evidence="3" id="KW-1185">Reference proteome</keyword>
<proteinExistence type="predicted"/>
<organism evidence="2 3">
    <name type="scientific">Smittium culicis</name>
    <dbReference type="NCBI Taxonomy" id="133412"/>
    <lineage>
        <taxon>Eukaryota</taxon>
        <taxon>Fungi</taxon>
        <taxon>Fungi incertae sedis</taxon>
        <taxon>Zoopagomycota</taxon>
        <taxon>Kickxellomycotina</taxon>
        <taxon>Harpellomycetes</taxon>
        <taxon>Harpellales</taxon>
        <taxon>Legeriomycetaceae</taxon>
        <taxon>Smittium</taxon>
    </lineage>
</organism>
<comment type="caution">
    <text evidence="2">The sequence shown here is derived from an EMBL/GenBank/DDBJ whole genome shotgun (WGS) entry which is preliminary data.</text>
</comment>
<sequence>MDTCMDTCLNGNSYSESRDCLERCGKTAQVPAIPFNSSVQGYKVLSGNYNDDKRIENKSDAQKDSNKDGGKVNSGDIQIPFLEVPNSARDTYNSQKPQVTPNKITSIPIPVNESNDINKDNSSKDSGKSDLDNNAKDEDRSSTAAYPTETILKVNNAKNIRGKAVGAELEAPVKNSSITHTKSMSSKGTSKLTNYKCTFFMVIFVILTF</sequence>
<feature type="region of interest" description="Disordered" evidence="1">
    <location>
        <begin position="49"/>
        <end position="144"/>
    </location>
</feature>
<gene>
    <name evidence="2" type="ORF">AYI70_g939</name>
</gene>
<evidence type="ECO:0000313" key="2">
    <source>
        <dbReference type="EMBL" id="OMJ25381.1"/>
    </source>
</evidence>
<feature type="compositionally biased region" description="Basic and acidic residues" evidence="1">
    <location>
        <begin position="50"/>
        <end position="70"/>
    </location>
</feature>
<reference evidence="2 3" key="1">
    <citation type="submission" date="2017-01" db="EMBL/GenBank/DDBJ databases">
        <authorList>
            <person name="Mah S.A."/>
            <person name="Swanson W.J."/>
            <person name="Moy G.W."/>
            <person name="Vacquier V.D."/>
        </authorList>
    </citation>
    <scope>NUCLEOTIDE SEQUENCE [LARGE SCALE GENOMIC DNA]</scope>
    <source>
        <strain evidence="2 3">GSMNP</strain>
    </source>
</reference>
<dbReference type="AlphaFoldDB" id="A0A1R1YEL9"/>
<feature type="compositionally biased region" description="Polar residues" evidence="1">
    <location>
        <begin position="88"/>
        <end position="105"/>
    </location>
</feature>
<evidence type="ECO:0000313" key="3">
    <source>
        <dbReference type="Proteomes" id="UP000187283"/>
    </source>
</evidence>
<feature type="compositionally biased region" description="Basic and acidic residues" evidence="1">
    <location>
        <begin position="116"/>
        <end position="141"/>
    </location>
</feature>
<evidence type="ECO:0000256" key="1">
    <source>
        <dbReference type="SAM" id="MobiDB-lite"/>
    </source>
</evidence>
<dbReference type="OrthoDB" id="5699576at2759"/>
<dbReference type="Proteomes" id="UP000187283">
    <property type="component" value="Unassembled WGS sequence"/>
</dbReference>
<name>A0A1R1YEL9_9FUNG</name>
<dbReference type="EMBL" id="LSSN01000180">
    <property type="protein sequence ID" value="OMJ25381.1"/>
    <property type="molecule type" value="Genomic_DNA"/>
</dbReference>
<protein>
    <submittedName>
        <fullName evidence="2">Uncharacterized protein</fullName>
    </submittedName>
</protein>
<accession>A0A1R1YEL9</accession>